<dbReference type="AlphaFoldDB" id="A0A1U7Z0R4"/>
<feature type="region of interest" description="Disordered" evidence="1">
    <location>
        <begin position="251"/>
        <end position="290"/>
    </location>
</feature>
<keyword evidence="2" id="KW-1185">Reference proteome</keyword>
<evidence type="ECO:0000256" key="1">
    <source>
        <dbReference type="SAM" id="MobiDB-lite"/>
    </source>
</evidence>
<dbReference type="RefSeq" id="XP_009804500.1">
    <property type="nucleotide sequence ID" value="XM_009806198.1"/>
</dbReference>
<dbReference type="Proteomes" id="UP000189701">
    <property type="component" value="Unplaced"/>
</dbReference>
<feature type="compositionally biased region" description="Polar residues" evidence="1">
    <location>
        <begin position="251"/>
        <end position="284"/>
    </location>
</feature>
<reference evidence="3" key="2">
    <citation type="submission" date="2025-08" db="UniProtKB">
        <authorList>
            <consortium name="RefSeq"/>
        </authorList>
    </citation>
    <scope>IDENTIFICATION</scope>
    <source>
        <tissue evidence="3">Leaf</tissue>
    </source>
</reference>
<evidence type="ECO:0000313" key="3">
    <source>
        <dbReference type="RefSeq" id="XP_009804500.1"/>
    </source>
</evidence>
<name>A0A1U7Z0R4_NICSY</name>
<protein>
    <submittedName>
        <fullName evidence="3">Uncharacterized protein LOC104249721</fullName>
    </submittedName>
</protein>
<organism evidence="2 3">
    <name type="scientific">Nicotiana sylvestris</name>
    <name type="common">Wood tobacco</name>
    <name type="synonym">South American tobacco</name>
    <dbReference type="NCBI Taxonomy" id="4096"/>
    <lineage>
        <taxon>Eukaryota</taxon>
        <taxon>Viridiplantae</taxon>
        <taxon>Streptophyta</taxon>
        <taxon>Embryophyta</taxon>
        <taxon>Tracheophyta</taxon>
        <taxon>Spermatophyta</taxon>
        <taxon>Magnoliopsida</taxon>
        <taxon>eudicotyledons</taxon>
        <taxon>Gunneridae</taxon>
        <taxon>Pentapetalae</taxon>
        <taxon>asterids</taxon>
        <taxon>lamiids</taxon>
        <taxon>Solanales</taxon>
        <taxon>Solanaceae</taxon>
        <taxon>Nicotianoideae</taxon>
        <taxon>Nicotianeae</taxon>
        <taxon>Nicotiana</taxon>
    </lineage>
</organism>
<sequence length="313" mass="34542">MNTNMVNPPIVTLNKSVFEIPSQSLESFGEYGIKSKFWDDQREDNDDEYWGAGFVGETTVNYKQWVDQREYDDEEDMGIQFVGDSVEDGERCSGDEETIFSPNLPKVGSSSKLGSSRRLNATAPEFIPNIEQQQRCTKAESKGKAIAKKSGQQQQLNSTTVAGVVTESGQQQQLIANTAVGVVTESGQQYVVTTKPAIMQQRQQEYLASFESGQQLQIANTPLQQQQQIENTSKATVLSSNSRQQQDITVSNMTGQQQQLESTPSTAIMNSNAGQKQQDSSTPMISEEDRKLLDALADSTHRNSVSSMQIVST</sequence>
<proteinExistence type="predicted"/>
<evidence type="ECO:0000313" key="2">
    <source>
        <dbReference type="Proteomes" id="UP000189701"/>
    </source>
</evidence>
<accession>A0A1U7Z0R4</accession>
<reference evidence="2" key="1">
    <citation type="journal article" date="2013" name="Genome Biol.">
        <title>Reference genomes and transcriptomes of Nicotiana sylvestris and Nicotiana tomentosiformis.</title>
        <authorList>
            <person name="Sierro N."/>
            <person name="Battey J.N."/>
            <person name="Ouadi S."/>
            <person name="Bovet L."/>
            <person name="Goepfert S."/>
            <person name="Bakaher N."/>
            <person name="Peitsch M.C."/>
            <person name="Ivanov N.V."/>
        </authorList>
    </citation>
    <scope>NUCLEOTIDE SEQUENCE [LARGE SCALE GENOMIC DNA]</scope>
</reference>
<gene>
    <name evidence="3" type="primary">LOC104249721</name>
</gene>